<dbReference type="AlphaFoldDB" id="A0A9P5APM3"/>
<evidence type="ECO:0000313" key="2">
    <source>
        <dbReference type="EMBL" id="KAF4341587.1"/>
    </source>
</evidence>
<comment type="caution">
    <text evidence="2">The sequence shown here is derived from an EMBL/GenBank/DDBJ whole genome shotgun (WGS) entry which is preliminary data.</text>
</comment>
<feature type="region of interest" description="Disordered" evidence="1">
    <location>
        <begin position="363"/>
        <end position="383"/>
    </location>
</feature>
<organism evidence="2 3">
    <name type="scientific">Fusarium beomiforme</name>
    <dbReference type="NCBI Taxonomy" id="44412"/>
    <lineage>
        <taxon>Eukaryota</taxon>
        <taxon>Fungi</taxon>
        <taxon>Dikarya</taxon>
        <taxon>Ascomycota</taxon>
        <taxon>Pezizomycotina</taxon>
        <taxon>Sordariomycetes</taxon>
        <taxon>Hypocreomycetidae</taxon>
        <taxon>Hypocreales</taxon>
        <taxon>Nectriaceae</taxon>
        <taxon>Fusarium</taxon>
        <taxon>Fusarium burgessii species complex</taxon>
    </lineage>
</organism>
<keyword evidence="3" id="KW-1185">Reference proteome</keyword>
<feature type="compositionally biased region" description="Basic and acidic residues" evidence="1">
    <location>
        <begin position="363"/>
        <end position="373"/>
    </location>
</feature>
<dbReference type="EMBL" id="PVQB02000188">
    <property type="protein sequence ID" value="KAF4341587.1"/>
    <property type="molecule type" value="Genomic_DNA"/>
</dbReference>
<sequence>MSGHQPNQVYHPLSFRSRVLQRRQSQLVPRDVVYPSLTAKLEPKMPAVGFLILPVEIQMKIIQMLIPPMILPEHITDHGIVVQNIRAATANLIMVCKQFRSVLFAIRPLVGEDAETGQQFTFDPTVDTLLVKKGVYPLFTGNSIYDTDKHLAIRRVLSFSDYPMLPMHIDPTGEMSEDGEEWDLSSSGTNDRWKKLRFEMEIPLLHHLPYMEEMIVVVQNATHDWHIGSFQQEGPDPKGPRLRGWGRYPDVDCRDLRRLHGRPINPYDSAFYKKCTTMRHTGIQWAFPLSGDLISARWDRFLPYYIPPMIRFHGYSKTEKDQPDKEYALGGKWAGFRYWIDKKEVEFRPLMWEEVEHIVHRQHQPERGRKLPEDQDPQLIARV</sequence>
<gene>
    <name evidence="2" type="ORF">FBEOM_4489</name>
</gene>
<evidence type="ECO:0000313" key="3">
    <source>
        <dbReference type="Proteomes" id="UP000730481"/>
    </source>
</evidence>
<name>A0A9P5APM3_9HYPO</name>
<dbReference type="Proteomes" id="UP000730481">
    <property type="component" value="Unassembled WGS sequence"/>
</dbReference>
<proteinExistence type="predicted"/>
<accession>A0A9P5APM3</accession>
<evidence type="ECO:0000256" key="1">
    <source>
        <dbReference type="SAM" id="MobiDB-lite"/>
    </source>
</evidence>
<dbReference type="OrthoDB" id="5090029at2759"/>
<reference evidence="2" key="2">
    <citation type="submission" date="2020-02" db="EMBL/GenBank/DDBJ databases">
        <title>Identification and distribution of gene clusters putatively required for synthesis of sphingolipid metabolism inhibitors in phylogenetically diverse species of the filamentous fungus Fusarium.</title>
        <authorList>
            <person name="Kim H.-S."/>
            <person name="Busman M."/>
            <person name="Brown D.W."/>
            <person name="Divon H."/>
            <person name="Uhlig S."/>
            <person name="Proctor R.H."/>
        </authorList>
    </citation>
    <scope>NUCLEOTIDE SEQUENCE</scope>
    <source>
        <strain evidence="2">NRRL 25174</strain>
    </source>
</reference>
<protein>
    <submittedName>
        <fullName evidence="2">Uncharacterized protein</fullName>
    </submittedName>
</protein>
<reference evidence="2" key="1">
    <citation type="journal article" date="2017" name="Mycologia">
        <title>Fusarium algeriense, sp. nov., a novel toxigenic crown rot pathogen of durum wheat from Algeria is nested in the Fusarium burgessii species complex.</title>
        <authorList>
            <person name="Laraba I."/>
            <person name="Keddad A."/>
            <person name="Boureghda H."/>
            <person name="Abdallah N."/>
            <person name="Vaughan M.M."/>
            <person name="Proctor R.H."/>
            <person name="Busman M."/>
            <person name="O'Donnell K."/>
        </authorList>
    </citation>
    <scope>NUCLEOTIDE SEQUENCE</scope>
    <source>
        <strain evidence="2">NRRL 25174</strain>
    </source>
</reference>